<reference evidence="2 3" key="1">
    <citation type="submission" date="2016-10" db="EMBL/GenBank/DDBJ databases">
        <title>Draft genome sequence of Coniochaeta ligniaria NRRL30616, a lignocellulolytic fungus for bioabatement of inhibitors in plant biomass hydrolysates.</title>
        <authorList>
            <consortium name="DOE Joint Genome Institute"/>
            <person name="Jimenez D.J."/>
            <person name="Hector R.E."/>
            <person name="Riley R."/>
            <person name="Sun H."/>
            <person name="Grigoriev I.V."/>
            <person name="Van Elsas J.D."/>
            <person name="Nichols N.N."/>
        </authorList>
    </citation>
    <scope>NUCLEOTIDE SEQUENCE [LARGE SCALE GENOMIC DNA]</scope>
    <source>
        <strain evidence="2 3">NRRL 30616</strain>
    </source>
</reference>
<feature type="region of interest" description="Disordered" evidence="1">
    <location>
        <begin position="1"/>
        <end position="24"/>
    </location>
</feature>
<dbReference type="InParanoid" id="A0A1J7IN05"/>
<evidence type="ECO:0000313" key="2">
    <source>
        <dbReference type="EMBL" id="OIW28967.1"/>
    </source>
</evidence>
<gene>
    <name evidence="2" type="ORF">CONLIGDRAFT_633178</name>
</gene>
<evidence type="ECO:0000313" key="3">
    <source>
        <dbReference type="Proteomes" id="UP000182658"/>
    </source>
</evidence>
<protein>
    <submittedName>
        <fullName evidence="2">Uncharacterized protein</fullName>
    </submittedName>
</protein>
<feature type="region of interest" description="Disordered" evidence="1">
    <location>
        <begin position="39"/>
        <end position="69"/>
    </location>
</feature>
<evidence type="ECO:0000256" key="1">
    <source>
        <dbReference type="SAM" id="MobiDB-lite"/>
    </source>
</evidence>
<organism evidence="2 3">
    <name type="scientific">Coniochaeta ligniaria NRRL 30616</name>
    <dbReference type="NCBI Taxonomy" id="1408157"/>
    <lineage>
        <taxon>Eukaryota</taxon>
        <taxon>Fungi</taxon>
        <taxon>Dikarya</taxon>
        <taxon>Ascomycota</taxon>
        <taxon>Pezizomycotina</taxon>
        <taxon>Sordariomycetes</taxon>
        <taxon>Sordariomycetidae</taxon>
        <taxon>Coniochaetales</taxon>
        <taxon>Coniochaetaceae</taxon>
        <taxon>Coniochaeta</taxon>
    </lineage>
</organism>
<accession>A0A1J7IN05</accession>
<dbReference type="Proteomes" id="UP000182658">
    <property type="component" value="Unassembled WGS sequence"/>
</dbReference>
<sequence>MDLNRGAPRSIVPIEQGQQQATARHVTPKVLNEAYEMMKENPKRTRARSSRSIQPVQPRLLPRLEADTV</sequence>
<dbReference type="EMBL" id="KV875098">
    <property type="protein sequence ID" value="OIW28967.1"/>
    <property type="molecule type" value="Genomic_DNA"/>
</dbReference>
<keyword evidence="3" id="KW-1185">Reference proteome</keyword>
<dbReference type="AlphaFoldDB" id="A0A1J7IN05"/>
<name>A0A1J7IN05_9PEZI</name>
<proteinExistence type="predicted"/>